<evidence type="ECO:0000313" key="2">
    <source>
        <dbReference type="Proteomes" id="UP000095658"/>
    </source>
</evidence>
<dbReference type="SUPFAM" id="SSF158682">
    <property type="entry name" value="TerB-like"/>
    <property type="match status" value="1"/>
</dbReference>
<dbReference type="CDD" id="cd07177">
    <property type="entry name" value="terB_like"/>
    <property type="match status" value="1"/>
</dbReference>
<gene>
    <name evidence="1" type="ORF">BA724_04490</name>
</gene>
<protein>
    <submittedName>
        <fullName evidence="1">Tellurite resistance protein TerB</fullName>
    </submittedName>
</protein>
<name>A0A1E7DQB7_9BACI</name>
<comment type="caution">
    <text evidence="1">The sequence shown here is derived from an EMBL/GenBank/DDBJ whole genome shotgun (WGS) entry which is preliminary data.</text>
</comment>
<accession>A0A1E7DQB7</accession>
<proteinExistence type="predicted"/>
<organism evidence="1 2">
    <name type="scientific">Domibacillus iocasae</name>
    <dbReference type="NCBI Taxonomy" id="1714016"/>
    <lineage>
        <taxon>Bacteria</taxon>
        <taxon>Bacillati</taxon>
        <taxon>Bacillota</taxon>
        <taxon>Bacilli</taxon>
        <taxon>Bacillales</taxon>
        <taxon>Bacillaceae</taxon>
        <taxon>Domibacillus</taxon>
    </lineage>
</organism>
<dbReference type="InterPro" id="IPR029024">
    <property type="entry name" value="TerB-like"/>
</dbReference>
<dbReference type="RefSeq" id="WP_069938153.1">
    <property type="nucleotide sequence ID" value="NZ_MAMP01000020.1"/>
</dbReference>
<evidence type="ECO:0000313" key="1">
    <source>
        <dbReference type="EMBL" id="OES45272.1"/>
    </source>
</evidence>
<dbReference type="Proteomes" id="UP000095658">
    <property type="component" value="Unassembled WGS sequence"/>
</dbReference>
<keyword evidence="2" id="KW-1185">Reference proteome</keyword>
<dbReference type="AlphaFoldDB" id="A0A1E7DQB7"/>
<dbReference type="EMBL" id="MAMP01000020">
    <property type="protein sequence ID" value="OES45272.1"/>
    <property type="molecule type" value="Genomic_DNA"/>
</dbReference>
<dbReference type="Gene3D" id="1.10.3680.10">
    <property type="entry name" value="TerB-like"/>
    <property type="match status" value="1"/>
</dbReference>
<dbReference type="OrthoDB" id="1523230at2"/>
<sequence>MGLFDMFKGDDAKNDNGMTPHFAFATSLLYMMGSDGEFDNEEIGQLLAVLGGKSKNGKIMVGGNNDDLMDKAIKYIRRNSIDQFLKEAAPALTDAQKMCILVNIVDSSLADGESEREEQEMFGKFLSAFGISEERFTPFFEVIVLKNDRSVFTDQNHAKNKPGFEVELSMPK</sequence>
<dbReference type="STRING" id="1714016.BA724_04490"/>
<reference evidence="1 2" key="1">
    <citation type="submission" date="2016-06" db="EMBL/GenBank/DDBJ databases">
        <title>Domibacillus iocasae genome sequencing.</title>
        <authorList>
            <person name="Verma A."/>
            <person name="Pal Y."/>
            <person name="Ojha A.K."/>
            <person name="Krishnamurthi S."/>
        </authorList>
    </citation>
    <scope>NUCLEOTIDE SEQUENCE [LARGE SCALE GENOMIC DNA]</scope>
    <source>
        <strain evidence="1 2">DSM 29979</strain>
    </source>
</reference>